<comment type="caution">
    <text evidence="1">The sequence shown here is derived from an EMBL/GenBank/DDBJ whole genome shotgun (WGS) entry which is preliminary data.</text>
</comment>
<keyword evidence="2" id="KW-1185">Reference proteome</keyword>
<accession>A0AAD4VAQ7</accession>
<dbReference type="Proteomes" id="UP001054821">
    <property type="component" value="Chromosome 7"/>
</dbReference>
<proteinExistence type="predicted"/>
<sequence>MLVSSKVEENRTTGSLAMVTSPLKPPIIPIHSVLGSSTTTSFTDPELAKFEAMDLDAQLDRLEKLGATPSKAKSRAMDEAMERVRIWQSTELDLDKNKEAVDQLMQDLDLLHSENMTPRAILERSLHRTTLTYSHCITTHYTIYIFKKNAPMHRCHVSNNTSPRTLETSGQNLCGGDDAVMIARYWKNAWNKNSGDTWSSREAYLRRSRGTRSQLENIYPRKIE</sequence>
<name>A0AAD4VAQ7_PRUDU</name>
<dbReference type="EMBL" id="JAJFAZ020000007">
    <property type="protein sequence ID" value="KAI5320989.1"/>
    <property type="molecule type" value="Genomic_DNA"/>
</dbReference>
<evidence type="ECO:0000313" key="2">
    <source>
        <dbReference type="Proteomes" id="UP001054821"/>
    </source>
</evidence>
<protein>
    <submittedName>
        <fullName evidence="1">Uncharacterized protein</fullName>
    </submittedName>
</protein>
<organism evidence="1 2">
    <name type="scientific">Prunus dulcis</name>
    <name type="common">Almond</name>
    <name type="synonym">Amygdalus dulcis</name>
    <dbReference type="NCBI Taxonomy" id="3755"/>
    <lineage>
        <taxon>Eukaryota</taxon>
        <taxon>Viridiplantae</taxon>
        <taxon>Streptophyta</taxon>
        <taxon>Embryophyta</taxon>
        <taxon>Tracheophyta</taxon>
        <taxon>Spermatophyta</taxon>
        <taxon>Magnoliopsida</taxon>
        <taxon>eudicotyledons</taxon>
        <taxon>Gunneridae</taxon>
        <taxon>Pentapetalae</taxon>
        <taxon>rosids</taxon>
        <taxon>fabids</taxon>
        <taxon>Rosales</taxon>
        <taxon>Rosaceae</taxon>
        <taxon>Amygdaloideae</taxon>
        <taxon>Amygdaleae</taxon>
        <taxon>Prunus</taxon>
    </lineage>
</organism>
<gene>
    <name evidence="1" type="ORF">L3X38_040697</name>
</gene>
<reference evidence="1 2" key="1">
    <citation type="journal article" date="2022" name="G3 (Bethesda)">
        <title>Whole-genome sequence and methylome profiling of the almond [Prunus dulcis (Mill.) D.A. Webb] cultivar 'Nonpareil'.</title>
        <authorList>
            <person name="D'Amico-Willman K.M."/>
            <person name="Ouma W.Z."/>
            <person name="Meulia T."/>
            <person name="Sideli G.M."/>
            <person name="Gradziel T.M."/>
            <person name="Fresnedo-Ramirez J."/>
        </authorList>
    </citation>
    <scope>NUCLEOTIDE SEQUENCE [LARGE SCALE GENOMIC DNA]</scope>
    <source>
        <strain evidence="1">Clone GOH B32 T37-40</strain>
    </source>
</reference>
<dbReference type="AlphaFoldDB" id="A0AAD4VAQ7"/>
<evidence type="ECO:0000313" key="1">
    <source>
        <dbReference type="EMBL" id="KAI5320989.1"/>
    </source>
</evidence>